<dbReference type="SUPFAM" id="SSF48695">
    <property type="entry name" value="Multiheme cytochromes"/>
    <property type="match status" value="1"/>
</dbReference>
<sequence>MNSRIFLLTVAVAAVGLFAMPNTLTLFSGQHTFYNGSAVNCAKCHQDIVDEALTNAGNNAPHYTIMDQSGRARCEVCHTTGEVSNIPAGKDGTGGFDLRSQSLDVTSDTKAHAAVKVECVSCHVNVTSEITGTNATHAPYYDAANQSYDNQSDNGFDILKGSNEACVACHTHIMINITWVRSIGYNMNVSESPEGYYVINLTSVNSSTNTTYSAGQ</sequence>
<organism evidence="1 2">
    <name type="scientific">Candidatus Methanoperedens nitratireducens</name>
    <dbReference type="NCBI Taxonomy" id="1392998"/>
    <lineage>
        <taxon>Archaea</taxon>
        <taxon>Methanobacteriati</taxon>
        <taxon>Methanobacteriota</taxon>
        <taxon>Stenosarchaea group</taxon>
        <taxon>Methanomicrobia</taxon>
        <taxon>Methanosarcinales</taxon>
        <taxon>ANME-2 cluster</taxon>
        <taxon>Candidatus Methanoperedentaceae</taxon>
        <taxon>Candidatus Methanoperedens</taxon>
    </lineage>
</organism>
<proteinExistence type="predicted"/>
<dbReference type="OrthoDB" id="51664at2157"/>
<dbReference type="RefSeq" id="WP_096206232.1">
    <property type="nucleotide sequence ID" value="NZ_FZMP01000185.1"/>
</dbReference>
<gene>
    <name evidence="1" type="ORF">MNV_40031</name>
</gene>
<evidence type="ECO:0000313" key="1">
    <source>
        <dbReference type="EMBL" id="SNQ61563.1"/>
    </source>
</evidence>
<dbReference type="InterPro" id="IPR036280">
    <property type="entry name" value="Multihaem_cyt_sf"/>
</dbReference>
<reference evidence="2" key="1">
    <citation type="submission" date="2017-06" db="EMBL/GenBank/DDBJ databases">
        <authorList>
            <person name="Cremers G."/>
        </authorList>
    </citation>
    <scope>NUCLEOTIDE SEQUENCE [LARGE SCALE GENOMIC DNA]</scope>
</reference>
<dbReference type="AlphaFoldDB" id="A0A284VQU1"/>
<evidence type="ECO:0000313" key="2">
    <source>
        <dbReference type="Proteomes" id="UP000218615"/>
    </source>
</evidence>
<name>A0A284VQU1_9EURY</name>
<dbReference type="Gene3D" id="1.10.1130.10">
    <property type="entry name" value="Flavocytochrome C3, Chain A"/>
    <property type="match status" value="1"/>
</dbReference>
<keyword evidence="2" id="KW-1185">Reference proteome</keyword>
<accession>A0A284VQU1</accession>
<dbReference type="Proteomes" id="UP000218615">
    <property type="component" value="Unassembled WGS sequence"/>
</dbReference>
<protein>
    <submittedName>
        <fullName evidence="1">Uncharacterized protein</fullName>
    </submittedName>
</protein>
<dbReference type="EMBL" id="FZMP01000185">
    <property type="protein sequence ID" value="SNQ61563.1"/>
    <property type="molecule type" value="Genomic_DNA"/>
</dbReference>